<proteinExistence type="predicted"/>
<keyword evidence="1" id="KW-0812">Transmembrane</keyword>
<dbReference type="Proteomes" id="UP000492821">
    <property type="component" value="Unassembled WGS sequence"/>
</dbReference>
<accession>A0A7E4W5U2</accession>
<keyword evidence="1" id="KW-1133">Transmembrane helix</keyword>
<feature type="transmembrane region" description="Helical" evidence="1">
    <location>
        <begin position="309"/>
        <end position="331"/>
    </location>
</feature>
<evidence type="ECO:0000313" key="2">
    <source>
        <dbReference type="Proteomes" id="UP000492821"/>
    </source>
</evidence>
<evidence type="ECO:0000256" key="1">
    <source>
        <dbReference type="SAM" id="Phobius"/>
    </source>
</evidence>
<organism evidence="2 3">
    <name type="scientific">Panagrellus redivivus</name>
    <name type="common">Microworm</name>
    <dbReference type="NCBI Taxonomy" id="6233"/>
    <lineage>
        <taxon>Eukaryota</taxon>
        <taxon>Metazoa</taxon>
        <taxon>Ecdysozoa</taxon>
        <taxon>Nematoda</taxon>
        <taxon>Chromadorea</taxon>
        <taxon>Rhabditida</taxon>
        <taxon>Tylenchina</taxon>
        <taxon>Panagrolaimomorpha</taxon>
        <taxon>Panagrolaimoidea</taxon>
        <taxon>Panagrolaimidae</taxon>
        <taxon>Panagrellus</taxon>
    </lineage>
</organism>
<reference evidence="2" key="1">
    <citation type="journal article" date="2013" name="Genetics">
        <title>The draft genome and transcriptome of Panagrellus redivivus are shaped by the harsh demands of a free-living lifestyle.</title>
        <authorList>
            <person name="Srinivasan J."/>
            <person name="Dillman A.R."/>
            <person name="Macchietto M.G."/>
            <person name="Heikkinen L."/>
            <person name="Lakso M."/>
            <person name="Fracchia K.M."/>
            <person name="Antoshechkin I."/>
            <person name="Mortazavi A."/>
            <person name="Wong G."/>
            <person name="Sternberg P.W."/>
        </authorList>
    </citation>
    <scope>NUCLEOTIDE SEQUENCE [LARGE SCALE GENOMIC DNA]</scope>
    <source>
        <strain evidence="2">MT8872</strain>
    </source>
</reference>
<feature type="transmembrane region" description="Helical" evidence="1">
    <location>
        <begin position="343"/>
        <end position="367"/>
    </location>
</feature>
<name>A0A7E4W5U2_PANRE</name>
<sequence length="387" mass="45338">MIGYKVLDEIEVMRWRIEINGAEPLSFHTLPYEFPSRLVALLPPRDALAFKMIGKTAATYNSDMDTIPLTELPYAFRKCLQQFAPLRVKNNFITNDLIFDNFVSFVAHEQVFITDNHVVSREAIRDTFLFRFCKCLDQFKYWRKTKDGRYSVEPVWKSVLLVDEFIDRDKDLYVDDSLILHCHTENYEKVIPKIVGSYSRLVLHCTITWDQLKRLVHPGLKQIRVSGIIHIEPTEYNNFVAFLFYYSRGLDYTFSFFGKSHYDDELLIRLKDAFRNHETHSLLHAYDDDMFHIVHKDKVDDFINYGSSLLLLTLMITVVVPIILLFVPGSVVTMPPVVYRKDYYIFFSVVAACLLTSWFNLVLLYVVPLKSMDIISEDPTTNRILYV</sequence>
<evidence type="ECO:0000313" key="3">
    <source>
        <dbReference type="WBParaSite" id="Pan_g7724.t1"/>
    </source>
</evidence>
<reference evidence="3" key="2">
    <citation type="submission" date="2020-10" db="UniProtKB">
        <authorList>
            <consortium name="WormBaseParasite"/>
        </authorList>
    </citation>
    <scope>IDENTIFICATION</scope>
</reference>
<keyword evidence="1" id="KW-0472">Membrane</keyword>
<dbReference type="WBParaSite" id="Pan_g7724.t1">
    <property type="protein sequence ID" value="Pan_g7724.t1"/>
    <property type="gene ID" value="Pan_g7724"/>
</dbReference>
<keyword evidence="2" id="KW-1185">Reference proteome</keyword>
<dbReference type="AlphaFoldDB" id="A0A7E4W5U2"/>
<protein>
    <submittedName>
        <fullName evidence="3">Uncharacterized protein</fullName>
    </submittedName>
</protein>